<dbReference type="AlphaFoldDB" id="A0A382PNX1"/>
<dbReference type="InterPro" id="IPR000073">
    <property type="entry name" value="AB_hydrolase_1"/>
</dbReference>
<accession>A0A382PNX1</accession>
<dbReference type="PANTHER" id="PTHR43194:SF2">
    <property type="entry name" value="PEROXISOMAL MEMBRANE PROTEIN LPX1"/>
    <property type="match status" value="1"/>
</dbReference>
<reference evidence="2" key="1">
    <citation type="submission" date="2018-05" db="EMBL/GenBank/DDBJ databases">
        <authorList>
            <person name="Lanie J.A."/>
            <person name="Ng W.-L."/>
            <person name="Kazmierczak K.M."/>
            <person name="Andrzejewski T.M."/>
            <person name="Davidsen T.M."/>
            <person name="Wayne K.J."/>
            <person name="Tettelin H."/>
            <person name="Glass J.I."/>
            <person name="Rusch D."/>
            <person name="Podicherti R."/>
            <person name="Tsui H.-C.T."/>
            <person name="Winkler M.E."/>
        </authorList>
    </citation>
    <scope>NUCLEOTIDE SEQUENCE</scope>
</reference>
<dbReference type="Pfam" id="PF00561">
    <property type="entry name" value="Abhydrolase_1"/>
    <property type="match status" value="1"/>
</dbReference>
<dbReference type="PRINTS" id="PR00111">
    <property type="entry name" value="ABHYDROLASE"/>
</dbReference>
<evidence type="ECO:0000259" key="1">
    <source>
        <dbReference type="Pfam" id="PF00561"/>
    </source>
</evidence>
<dbReference type="InterPro" id="IPR029058">
    <property type="entry name" value="AB_hydrolase_fold"/>
</dbReference>
<dbReference type="SUPFAM" id="SSF53474">
    <property type="entry name" value="alpha/beta-Hydrolases"/>
    <property type="match status" value="1"/>
</dbReference>
<dbReference type="Gene3D" id="3.40.50.1820">
    <property type="entry name" value="alpha/beta hydrolase"/>
    <property type="match status" value="1"/>
</dbReference>
<proteinExistence type="predicted"/>
<dbReference type="PANTHER" id="PTHR43194">
    <property type="entry name" value="HYDROLASE ALPHA/BETA FOLD FAMILY"/>
    <property type="match status" value="1"/>
</dbReference>
<evidence type="ECO:0000313" key="2">
    <source>
        <dbReference type="EMBL" id="SVC73692.1"/>
    </source>
</evidence>
<dbReference type="EMBL" id="UINC01107942">
    <property type="protein sequence ID" value="SVC73692.1"/>
    <property type="molecule type" value="Genomic_DNA"/>
</dbReference>
<name>A0A382PNX1_9ZZZZ</name>
<feature type="domain" description="AB hydrolase-1" evidence="1">
    <location>
        <begin position="62"/>
        <end position="293"/>
    </location>
</feature>
<dbReference type="InterPro" id="IPR050228">
    <property type="entry name" value="Carboxylesterase_BioH"/>
</dbReference>
<protein>
    <recommendedName>
        <fullName evidence="1">AB hydrolase-1 domain-containing protein</fullName>
    </recommendedName>
</protein>
<organism evidence="2">
    <name type="scientific">marine metagenome</name>
    <dbReference type="NCBI Taxonomy" id="408172"/>
    <lineage>
        <taxon>unclassified sequences</taxon>
        <taxon>metagenomes</taxon>
        <taxon>ecological metagenomes</taxon>
    </lineage>
</organism>
<sequence>MYQFRNLLIIIFYFISCSEETRKYEYIEKNHAFRNTIKTGYFIQLNKGFTYCEYDKLNNDELIVFIHGFSVPAYIWDETYYEAIKRGFGVLRLDLFGRGYSDNPDVAYTDELFSNQVVELLDKLNITKKVNLVGLSNGGRIISKIAENNSRRIKRLIYVSPAGFHNPNLNPDTSDVTKDDVLSFINNNYKTIAHGQLDDFKDPSRFKDWDKKYEELLNYKGFARALISTKKNHYSLDLINKKIGEMLLPQYAIWGSEDTVLPLNKVRNKISTIMPNLILYVINDSGHLPHKEKFEEFNDIFFNQILH</sequence>
<gene>
    <name evidence="2" type="ORF">METZ01_LOCUS326546</name>
</gene>